<dbReference type="EMBL" id="CAJPWZ010003162">
    <property type="protein sequence ID" value="CAG2253730.1"/>
    <property type="molecule type" value="Genomic_DNA"/>
</dbReference>
<dbReference type="SUPFAM" id="SSF56436">
    <property type="entry name" value="C-type lectin-like"/>
    <property type="match status" value="1"/>
</dbReference>
<dbReference type="PROSITE" id="PS00983">
    <property type="entry name" value="LY6_UPAR"/>
    <property type="match status" value="1"/>
</dbReference>
<dbReference type="Pfam" id="PF00087">
    <property type="entry name" value="Toxin_TOLIP"/>
    <property type="match status" value="1"/>
</dbReference>
<dbReference type="InterPro" id="IPR001304">
    <property type="entry name" value="C-type_lectin-like"/>
</dbReference>
<dbReference type="InterPro" id="IPR016186">
    <property type="entry name" value="C-type_lectin-like/link_sf"/>
</dbReference>
<dbReference type="Gene3D" id="3.10.100.10">
    <property type="entry name" value="Mannose-Binding Protein A, subunit A"/>
    <property type="match status" value="1"/>
</dbReference>
<protein>
    <recommendedName>
        <fullName evidence="2">C-type lectin domain-containing protein</fullName>
    </recommendedName>
</protein>
<gene>
    <name evidence="3" type="ORF">MEDL_65246</name>
</gene>
<organism evidence="3 4">
    <name type="scientific">Mytilus edulis</name>
    <name type="common">Blue mussel</name>
    <dbReference type="NCBI Taxonomy" id="6550"/>
    <lineage>
        <taxon>Eukaryota</taxon>
        <taxon>Metazoa</taxon>
        <taxon>Spiralia</taxon>
        <taxon>Lophotrochozoa</taxon>
        <taxon>Mollusca</taxon>
        <taxon>Bivalvia</taxon>
        <taxon>Autobranchia</taxon>
        <taxon>Pteriomorphia</taxon>
        <taxon>Mytilida</taxon>
        <taxon>Mytiloidea</taxon>
        <taxon>Mytilidae</taxon>
        <taxon>Mytilinae</taxon>
        <taxon>Mytilus</taxon>
    </lineage>
</organism>
<reference evidence="3" key="1">
    <citation type="submission" date="2021-03" db="EMBL/GenBank/DDBJ databases">
        <authorList>
            <person name="Bekaert M."/>
        </authorList>
    </citation>
    <scope>NUCLEOTIDE SEQUENCE</scope>
</reference>
<sequence>MTLLTSTRSNHFSERLSLLYGTDIDKNITQQNNLGLQCYSCNDVQHPSQCNVSQNCSQSDQYCHTQRKRNLRHFCCSSNLCNKYDITTSATELTSKATSTIKPSTTVQSATTTSHHTTTNHNYDCNGGHYYRWNGHGYCILSYTSPWKVDSHGNDVDPCIHLHMKMITLETDSEHDAVVHFVRAIYKYQGTVWLGAKFYPKHHTRWHWLYNKDGISAHNTHWESRTEEQEHQCLGLHGDKWGSDDCTQHYPHLCLKCYSCDDVDQPSLCNVSQECSQPGQVCIQAENVNDDFRFSYKLGCGGIQLTTTVSPTTLRTTQSTTTVSPTTRRTTQTTLTSQQTTTYATVAPPHFENDCKGHGYYLWNHRCYYLTTHRRAWDKKRDSITMV</sequence>
<keyword evidence="4" id="KW-1185">Reference proteome</keyword>
<evidence type="ECO:0000313" key="4">
    <source>
        <dbReference type="Proteomes" id="UP000683360"/>
    </source>
</evidence>
<feature type="domain" description="C-type lectin" evidence="2">
    <location>
        <begin position="159"/>
        <end position="255"/>
    </location>
</feature>
<dbReference type="Proteomes" id="UP000683360">
    <property type="component" value="Unassembled WGS sequence"/>
</dbReference>
<dbReference type="AlphaFoldDB" id="A0A8S3VF67"/>
<evidence type="ECO:0000313" key="3">
    <source>
        <dbReference type="EMBL" id="CAG2253730.1"/>
    </source>
</evidence>
<comment type="caution">
    <text evidence="3">The sequence shown here is derived from an EMBL/GenBank/DDBJ whole genome shotgun (WGS) entry which is preliminary data.</text>
</comment>
<evidence type="ECO:0000256" key="1">
    <source>
        <dbReference type="ARBA" id="ARBA00022729"/>
    </source>
</evidence>
<dbReference type="InterPro" id="IPR016187">
    <property type="entry name" value="CTDL_fold"/>
</dbReference>
<proteinExistence type="predicted"/>
<dbReference type="CDD" id="cd00037">
    <property type="entry name" value="CLECT"/>
    <property type="match status" value="1"/>
</dbReference>
<dbReference type="OrthoDB" id="6122767at2759"/>
<dbReference type="PROSITE" id="PS50041">
    <property type="entry name" value="C_TYPE_LECTIN_2"/>
    <property type="match status" value="1"/>
</dbReference>
<keyword evidence="1" id="KW-0732">Signal</keyword>
<accession>A0A8S3VF67</accession>
<evidence type="ECO:0000259" key="2">
    <source>
        <dbReference type="PROSITE" id="PS50041"/>
    </source>
</evidence>
<dbReference type="InterPro" id="IPR035076">
    <property type="entry name" value="Toxin/TOLIP"/>
</dbReference>
<name>A0A8S3VF67_MYTED</name>
<dbReference type="InterPro" id="IPR018363">
    <property type="entry name" value="CD59_antigen_CS"/>
</dbReference>